<evidence type="ECO:0000259" key="2">
    <source>
        <dbReference type="Pfam" id="PF12849"/>
    </source>
</evidence>
<dbReference type="InterPro" id="IPR024370">
    <property type="entry name" value="PBP_domain"/>
</dbReference>
<dbReference type="Gene3D" id="3.40.190.10">
    <property type="entry name" value="Periplasmic binding protein-like II"/>
    <property type="match status" value="2"/>
</dbReference>
<sequence length="337" mass="36250">MLLGTGLLAGCSGGGARTQIRIVGSSTVYPFTTAVAEQFKRAYPQFSAPIVESTGTGGGIKLLCAGVGQQFPDIANASRRIKKGEIEDCAKHGVDGIIEIQVGLDGLVVAQSRKGAFTGVSERDIYRALAADPFGRGANTARLWSDVNPALPATRIEVIGPPPTSGTRDSFNELYMTKGCETEPSMAALKKSDEDKFKSICTKVREDGPFVEGGENDNLIVQKISANPNAIGVFGFSFLEENLDKIRDVPLNGVEATYENISSFKYPASRAMYIYVKAQHVKAVRGMHEFLIEYSKESTWGRGGYLSRRGLVASPDADRARYAAVARDLTLLDPAVL</sequence>
<reference evidence="3" key="2">
    <citation type="submission" date="2020-09" db="EMBL/GenBank/DDBJ databases">
        <authorList>
            <person name="Sun Q."/>
            <person name="Zhou Y."/>
        </authorList>
    </citation>
    <scope>NUCLEOTIDE SEQUENCE</scope>
    <source>
        <strain evidence="3">CGMCC 1.15519</strain>
    </source>
</reference>
<protein>
    <submittedName>
        <fullName evidence="3">Phosphate ABC transporter substrate-binding protein</fullName>
    </submittedName>
</protein>
<dbReference type="Proteomes" id="UP000635071">
    <property type="component" value="Unassembled WGS sequence"/>
</dbReference>
<evidence type="ECO:0000313" key="4">
    <source>
        <dbReference type="Proteomes" id="UP000635071"/>
    </source>
</evidence>
<proteinExistence type="predicted"/>
<gene>
    <name evidence="3" type="ORF">GCM10011529_02450</name>
</gene>
<dbReference type="InterPro" id="IPR050811">
    <property type="entry name" value="Phosphate_ABC_transporter"/>
</dbReference>
<evidence type="ECO:0000256" key="1">
    <source>
        <dbReference type="ARBA" id="ARBA00022729"/>
    </source>
</evidence>
<dbReference type="RefSeq" id="WP_188761099.1">
    <property type="nucleotide sequence ID" value="NZ_BMJM01000001.1"/>
</dbReference>
<dbReference type="EMBL" id="BMJM01000001">
    <property type="protein sequence ID" value="GGD99821.1"/>
    <property type="molecule type" value="Genomic_DNA"/>
</dbReference>
<feature type="domain" description="PBP" evidence="2">
    <location>
        <begin position="15"/>
        <end position="290"/>
    </location>
</feature>
<accession>A0A916ZJP5</accession>
<dbReference type="AlphaFoldDB" id="A0A916ZJP5"/>
<name>A0A916ZJP5_9SPHN</name>
<dbReference type="SUPFAM" id="SSF53850">
    <property type="entry name" value="Periplasmic binding protein-like II"/>
    <property type="match status" value="1"/>
</dbReference>
<reference evidence="3" key="1">
    <citation type="journal article" date="2014" name="Int. J. Syst. Evol. Microbiol.">
        <title>Complete genome sequence of Corynebacterium casei LMG S-19264T (=DSM 44701T), isolated from a smear-ripened cheese.</title>
        <authorList>
            <consortium name="US DOE Joint Genome Institute (JGI-PGF)"/>
            <person name="Walter F."/>
            <person name="Albersmeier A."/>
            <person name="Kalinowski J."/>
            <person name="Ruckert C."/>
        </authorList>
    </citation>
    <scope>NUCLEOTIDE SEQUENCE</scope>
    <source>
        <strain evidence="3">CGMCC 1.15519</strain>
    </source>
</reference>
<dbReference type="PANTHER" id="PTHR30570">
    <property type="entry name" value="PERIPLASMIC PHOSPHATE BINDING COMPONENT OF PHOSPHATE ABC TRANSPORTER"/>
    <property type="match status" value="1"/>
</dbReference>
<dbReference type="PANTHER" id="PTHR30570:SF1">
    <property type="entry name" value="PHOSPHATE-BINDING PROTEIN PSTS"/>
    <property type="match status" value="1"/>
</dbReference>
<keyword evidence="1" id="KW-0732">Signal</keyword>
<keyword evidence="4" id="KW-1185">Reference proteome</keyword>
<comment type="caution">
    <text evidence="3">The sequence shown here is derived from an EMBL/GenBank/DDBJ whole genome shotgun (WGS) entry which is preliminary data.</text>
</comment>
<organism evidence="3 4">
    <name type="scientific">Sandarakinorhabdus glacialis</name>
    <dbReference type="NCBI Taxonomy" id="1614636"/>
    <lineage>
        <taxon>Bacteria</taxon>
        <taxon>Pseudomonadati</taxon>
        <taxon>Pseudomonadota</taxon>
        <taxon>Alphaproteobacteria</taxon>
        <taxon>Sphingomonadales</taxon>
        <taxon>Sphingosinicellaceae</taxon>
        <taxon>Sandarakinorhabdus</taxon>
    </lineage>
</organism>
<evidence type="ECO:0000313" key="3">
    <source>
        <dbReference type="EMBL" id="GGD99821.1"/>
    </source>
</evidence>
<dbReference type="Pfam" id="PF12849">
    <property type="entry name" value="PBP_like_2"/>
    <property type="match status" value="1"/>
</dbReference>